<dbReference type="Proteomes" id="UP000198901">
    <property type="component" value="Unassembled WGS sequence"/>
</dbReference>
<reference evidence="2 3" key="1">
    <citation type="submission" date="2016-10" db="EMBL/GenBank/DDBJ databases">
        <authorList>
            <person name="de Groot N.N."/>
        </authorList>
    </citation>
    <scope>NUCLEOTIDE SEQUENCE [LARGE SCALE GENOMIC DNA]</scope>
    <source>
        <strain evidence="2 3">DSM 21668</strain>
    </source>
</reference>
<feature type="domain" description="DUF4097" evidence="1">
    <location>
        <begin position="140"/>
        <end position="257"/>
    </location>
</feature>
<organism evidence="2 3">
    <name type="scientific">Siphonobacter aquaeclarae</name>
    <dbReference type="NCBI Taxonomy" id="563176"/>
    <lineage>
        <taxon>Bacteria</taxon>
        <taxon>Pseudomonadati</taxon>
        <taxon>Bacteroidota</taxon>
        <taxon>Cytophagia</taxon>
        <taxon>Cytophagales</taxon>
        <taxon>Cytophagaceae</taxon>
        <taxon>Siphonobacter</taxon>
    </lineage>
</organism>
<keyword evidence="3" id="KW-1185">Reference proteome</keyword>
<dbReference type="Pfam" id="PF13349">
    <property type="entry name" value="DUF4097"/>
    <property type="match status" value="1"/>
</dbReference>
<dbReference type="AlphaFoldDB" id="A0A1G9PLR1"/>
<evidence type="ECO:0000313" key="3">
    <source>
        <dbReference type="Proteomes" id="UP000198901"/>
    </source>
</evidence>
<gene>
    <name evidence="2" type="ORF">SAMN04488090_2226</name>
</gene>
<sequence>MKHFLLPFLAGIVIACTPSKSDAQQQAKETIQKEFAAPRSGVVAVYNIHGPVKVEGYNGDKVVIEVHKIISAKETSVLEEGKKELQVRFSEEGDSLVAYIAEPFDSRPNRSKNRNIHIDYSFELEYHLKVPARLNVVAHTVNKGDIEVSDVSGNLSLINVNGNIKVLHARGLSNFRTINGDVTADYPGLPPENSSYYTLNGNIRISYPADLSADVRFKSFQGDFFTDFPETEVLPAQAEKNQDRKGDKTVYRLSKNSSIRIGKGGRGLRFETFNGNVYLKKQTL</sequence>
<dbReference type="STRING" id="563176.SAMN04488090_2226"/>
<evidence type="ECO:0000313" key="2">
    <source>
        <dbReference type="EMBL" id="SDL99513.1"/>
    </source>
</evidence>
<evidence type="ECO:0000259" key="1">
    <source>
        <dbReference type="Pfam" id="PF13349"/>
    </source>
</evidence>
<name>A0A1G9PLR1_9BACT</name>
<protein>
    <recommendedName>
        <fullName evidence="1">DUF4097 domain-containing protein</fullName>
    </recommendedName>
</protein>
<proteinExistence type="predicted"/>
<dbReference type="EMBL" id="FNGS01000004">
    <property type="protein sequence ID" value="SDL99513.1"/>
    <property type="molecule type" value="Genomic_DNA"/>
</dbReference>
<dbReference type="RefSeq" id="WP_093201778.1">
    <property type="nucleotide sequence ID" value="NZ_FNGS01000004.1"/>
</dbReference>
<dbReference type="PROSITE" id="PS51257">
    <property type="entry name" value="PROKAR_LIPOPROTEIN"/>
    <property type="match status" value="1"/>
</dbReference>
<accession>A0A1G9PLR1</accession>
<dbReference type="OrthoDB" id="937739at2"/>
<dbReference type="InterPro" id="IPR025164">
    <property type="entry name" value="Toastrack_DUF4097"/>
</dbReference>